<dbReference type="PROSITE" id="PS00447">
    <property type="entry name" value="DNA_POLYMERASE_A"/>
    <property type="match status" value="1"/>
</dbReference>
<evidence type="ECO:0000256" key="1">
    <source>
        <dbReference type="ARBA" id="ARBA00007705"/>
    </source>
</evidence>
<keyword evidence="4" id="KW-0808">Transferase</keyword>
<dbReference type="PRINTS" id="PR00868">
    <property type="entry name" value="DNAPOLI"/>
</dbReference>
<dbReference type="Pfam" id="PF00476">
    <property type="entry name" value="DNA_pol_A"/>
    <property type="match status" value="1"/>
</dbReference>
<accession>A0A6P2CZ68</accession>
<feature type="domain" description="DNA-directed DNA polymerase family A palm" evidence="11">
    <location>
        <begin position="332"/>
        <end position="551"/>
    </location>
</feature>
<dbReference type="PANTHER" id="PTHR10133">
    <property type="entry name" value="DNA POLYMERASE I"/>
    <property type="match status" value="1"/>
</dbReference>
<dbReference type="InterPro" id="IPR001098">
    <property type="entry name" value="DNA-dir_DNA_pol_A_palm_dom"/>
</dbReference>
<keyword evidence="13" id="KW-1185">Reference proteome</keyword>
<evidence type="ECO:0000256" key="9">
    <source>
        <dbReference type="ARBA" id="ARBA00049244"/>
    </source>
</evidence>
<dbReference type="Gene3D" id="3.30.420.10">
    <property type="entry name" value="Ribonuclease H-like superfamily/Ribonuclease H"/>
    <property type="match status" value="1"/>
</dbReference>
<dbReference type="RefSeq" id="WP_162667359.1">
    <property type="nucleotide sequence ID" value="NZ_LR593886.1"/>
</dbReference>
<dbReference type="SUPFAM" id="SSF53098">
    <property type="entry name" value="Ribonuclease H-like"/>
    <property type="match status" value="1"/>
</dbReference>
<keyword evidence="7 12" id="KW-0239">DNA-directed DNA polymerase</keyword>
<name>A0A6P2CZ68_9BACT</name>
<evidence type="ECO:0000313" key="13">
    <source>
        <dbReference type="Proteomes" id="UP000464178"/>
    </source>
</evidence>
<evidence type="ECO:0000256" key="8">
    <source>
        <dbReference type="ARBA" id="ARBA00023125"/>
    </source>
</evidence>
<dbReference type="GO" id="GO:0006261">
    <property type="term" value="P:DNA-templated DNA replication"/>
    <property type="evidence" value="ECO:0007669"/>
    <property type="project" value="InterPro"/>
</dbReference>
<dbReference type="InterPro" id="IPR043502">
    <property type="entry name" value="DNA/RNA_pol_sf"/>
</dbReference>
<comment type="catalytic activity">
    <reaction evidence="9">
        <text>DNA(n) + a 2'-deoxyribonucleoside 5'-triphosphate = DNA(n+1) + diphosphate</text>
        <dbReference type="Rhea" id="RHEA:22508"/>
        <dbReference type="Rhea" id="RHEA-COMP:17339"/>
        <dbReference type="Rhea" id="RHEA-COMP:17340"/>
        <dbReference type="ChEBI" id="CHEBI:33019"/>
        <dbReference type="ChEBI" id="CHEBI:61560"/>
        <dbReference type="ChEBI" id="CHEBI:173112"/>
        <dbReference type="EC" id="2.7.7.7"/>
    </reaction>
</comment>
<comment type="similarity">
    <text evidence="1">Belongs to the DNA polymerase type-A family.</text>
</comment>
<dbReference type="PANTHER" id="PTHR10133:SF27">
    <property type="entry name" value="DNA POLYMERASE NU"/>
    <property type="match status" value="1"/>
</dbReference>
<dbReference type="GO" id="GO:0003677">
    <property type="term" value="F:DNA binding"/>
    <property type="evidence" value="ECO:0007669"/>
    <property type="project" value="UniProtKB-KW"/>
</dbReference>
<keyword evidence="5" id="KW-0548">Nucleotidyltransferase</keyword>
<dbReference type="GO" id="GO:0006302">
    <property type="term" value="P:double-strand break repair"/>
    <property type="evidence" value="ECO:0007669"/>
    <property type="project" value="TreeGrafter"/>
</dbReference>
<organism evidence="12 13">
    <name type="scientific">Gemmata massiliana</name>
    <dbReference type="NCBI Taxonomy" id="1210884"/>
    <lineage>
        <taxon>Bacteria</taxon>
        <taxon>Pseudomonadati</taxon>
        <taxon>Planctomycetota</taxon>
        <taxon>Planctomycetia</taxon>
        <taxon>Gemmatales</taxon>
        <taxon>Gemmataceae</taxon>
        <taxon>Gemmata</taxon>
    </lineage>
</organism>
<dbReference type="SMART" id="SM00482">
    <property type="entry name" value="POLAc"/>
    <property type="match status" value="1"/>
</dbReference>
<dbReference type="Proteomes" id="UP000464178">
    <property type="component" value="Chromosome"/>
</dbReference>
<evidence type="ECO:0000259" key="11">
    <source>
        <dbReference type="SMART" id="SM00482"/>
    </source>
</evidence>
<feature type="domain" description="3'-5' exonuclease" evidence="10">
    <location>
        <begin position="1"/>
        <end position="174"/>
    </location>
</feature>
<dbReference type="AlphaFoldDB" id="A0A6P2CZ68"/>
<evidence type="ECO:0000256" key="4">
    <source>
        <dbReference type="ARBA" id="ARBA00022679"/>
    </source>
</evidence>
<reference evidence="12 13" key="1">
    <citation type="submission" date="2019-05" db="EMBL/GenBank/DDBJ databases">
        <authorList>
            <consortium name="Science for Life Laboratories"/>
        </authorList>
    </citation>
    <scope>NUCLEOTIDE SEQUENCE [LARGE SCALE GENOMIC DNA]</scope>
    <source>
        <strain evidence="12">Soil9</strain>
    </source>
</reference>
<keyword evidence="6" id="KW-0235">DNA replication</keyword>
<dbReference type="Gene3D" id="3.30.70.370">
    <property type="match status" value="1"/>
</dbReference>
<dbReference type="KEGG" id="gms:SOIL9_52040"/>
<dbReference type="InterPro" id="IPR036397">
    <property type="entry name" value="RNaseH_sf"/>
</dbReference>
<proteinExistence type="inferred from homology"/>
<sequence>MVKTAAGVEVIAAAVAEWSGPVALETTELDPTRDRVRLVQIGIGDEVALIDLFALSDPSADLAPLFAALAGKEVVGHNVQFDLRMLAPLGFVPGRVYDTMLASKVLHAGGREETNARLKHGLADVAERELGRELDKGEQGSDWSGQLSAKQLVYTATDAAVLLPLAAVLTERLAAAKLTETADREMRALPGIAWAELIAVDTRGWLALAAAAETERASLATAMDTTAPNPAGLPGMETRNWDSPTQVKDAFAQVGVTIGATDDDTLAGVPHPLAGMLCDYRAAAKRVGTYGRAWVEKHVGANDLVLPSWNQLGAESGRMSCSDPNLQQIPRGSEYRRCFVARPGRVLLKADYSQVELRIAAKVANEGVMIAAYRDGRDLHTLTAARVLNKPEADVTKADRQLAKAVNFGLLYGVGWRGLKQYAQANYGVALTDTQARGYREAFFRAYPAFRAWHARTEAHVKKLFDATLEGVHPVHTLGGRRRLLPVSKTGADGTRYPNKTDALNTPVQGTGADGLKVAIALLWERRDCSGAPVPVIFCHDEIVLEVPEAHAEQGADWLRGCMIEAVAPLIDSVPVEVEVTTGCLRCG</sequence>
<dbReference type="EC" id="2.7.7.7" evidence="2"/>
<dbReference type="EMBL" id="LR593886">
    <property type="protein sequence ID" value="VTR92510.1"/>
    <property type="molecule type" value="Genomic_DNA"/>
</dbReference>
<dbReference type="GO" id="GO:0008408">
    <property type="term" value="F:3'-5' exonuclease activity"/>
    <property type="evidence" value="ECO:0007669"/>
    <property type="project" value="InterPro"/>
</dbReference>
<gene>
    <name evidence="12" type="ORF">SOIL9_52040</name>
</gene>
<dbReference type="InterPro" id="IPR002562">
    <property type="entry name" value="3'-5'_exonuclease_dom"/>
</dbReference>
<evidence type="ECO:0000256" key="5">
    <source>
        <dbReference type="ARBA" id="ARBA00022695"/>
    </source>
</evidence>
<evidence type="ECO:0000256" key="6">
    <source>
        <dbReference type="ARBA" id="ARBA00022705"/>
    </source>
</evidence>
<dbReference type="InterPro" id="IPR012337">
    <property type="entry name" value="RNaseH-like_sf"/>
</dbReference>
<dbReference type="GO" id="GO:0003887">
    <property type="term" value="F:DNA-directed DNA polymerase activity"/>
    <property type="evidence" value="ECO:0007669"/>
    <property type="project" value="UniProtKB-KW"/>
</dbReference>
<dbReference type="SUPFAM" id="SSF56672">
    <property type="entry name" value="DNA/RNA polymerases"/>
    <property type="match status" value="1"/>
</dbReference>
<evidence type="ECO:0000313" key="12">
    <source>
        <dbReference type="EMBL" id="VTR92510.1"/>
    </source>
</evidence>
<dbReference type="Pfam" id="PF01612">
    <property type="entry name" value="DNA_pol_A_exo1"/>
    <property type="match status" value="1"/>
</dbReference>
<evidence type="ECO:0000256" key="2">
    <source>
        <dbReference type="ARBA" id="ARBA00012417"/>
    </source>
</evidence>
<evidence type="ECO:0000256" key="3">
    <source>
        <dbReference type="ARBA" id="ARBA00020311"/>
    </source>
</evidence>
<dbReference type="Gene3D" id="1.10.150.20">
    <property type="entry name" value="5' to 3' exonuclease, C-terminal subdomain"/>
    <property type="match status" value="1"/>
</dbReference>
<evidence type="ECO:0000256" key="7">
    <source>
        <dbReference type="ARBA" id="ARBA00022932"/>
    </source>
</evidence>
<dbReference type="InterPro" id="IPR002298">
    <property type="entry name" value="DNA_polymerase_A"/>
</dbReference>
<keyword evidence="8" id="KW-0238">DNA-binding</keyword>
<dbReference type="SMART" id="SM00474">
    <property type="entry name" value="35EXOc"/>
    <property type="match status" value="1"/>
</dbReference>
<evidence type="ECO:0000259" key="10">
    <source>
        <dbReference type="SMART" id="SM00474"/>
    </source>
</evidence>
<protein>
    <recommendedName>
        <fullName evidence="3">DNA polymerase I</fullName>
        <ecNumber evidence="2">2.7.7.7</ecNumber>
    </recommendedName>
</protein>
<dbReference type="InterPro" id="IPR019760">
    <property type="entry name" value="DNA-dir_DNA_pol_A_CS"/>
</dbReference>